<name>A0A382VNY9_9ZZZZ</name>
<feature type="non-terminal residue" evidence="1">
    <location>
        <position position="103"/>
    </location>
</feature>
<protein>
    <recommendedName>
        <fullName evidence="2">SCP2 domain-containing protein</fullName>
    </recommendedName>
</protein>
<reference evidence="1" key="1">
    <citation type="submission" date="2018-05" db="EMBL/GenBank/DDBJ databases">
        <authorList>
            <person name="Lanie J.A."/>
            <person name="Ng W.-L."/>
            <person name="Kazmierczak K.M."/>
            <person name="Andrzejewski T.M."/>
            <person name="Davidsen T.M."/>
            <person name="Wayne K.J."/>
            <person name="Tettelin H."/>
            <person name="Glass J.I."/>
            <person name="Rusch D."/>
            <person name="Podicherti R."/>
            <person name="Tsui H.-C.T."/>
            <person name="Winkler M.E."/>
        </authorList>
    </citation>
    <scope>NUCLEOTIDE SEQUENCE</scope>
</reference>
<accession>A0A382VNY9</accession>
<gene>
    <name evidence="1" type="ORF">METZ01_LOCUS401140</name>
</gene>
<dbReference type="SUPFAM" id="SSF55718">
    <property type="entry name" value="SCP-like"/>
    <property type="match status" value="1"/>
</dbReference>
<dbReference type="EMBL" id="UINC01153519">
    <property type="protein sequence ID" value="SVD48286.1"/>
    <property type="molecule type" value="Genomic_DNA"/>
</dbReference>
<proteinExistence type="predicted"/>
<organism evidence="1">
    <name type="scientific">marine metagenome</name>
    <dbReference type="NCBI Taxonomy" id="408172"/>
    <lineage>
        <taxon>unclassified sequences</taxon>
        <taxon>metagenomes</taxon>
        <taxon>ecological metagenomes</taxon>
    </lineage>
</organism>
<dbReference type="InterPro" id="IPR036527">
    <property type="entry name" value="SCP2_sterol-bd_dom_sf"/>
</dbReference>
<evidence type="ECO:0000313" key="1">
    <source>
        <dbReference type="EMBL" id="SVD48286.1"/>
    </source>
</evidence>
<dbReference type="AlphaFoldDB" id="A0A382VNY9"/>
<evidence type="ECO:0008006" key="2">
    <source>
        <dbReference type="Google" id="ProtNLM"/>
    </source>
</evidence>
<sequence length="103" mass="11892">MSTEVENWAKKYEDLTNGDETIKAMAKYYTCSFMFDMENAKVIIEMHDGKVKNINTNPSPLDPYDFALRASANTWREFGQPMPKPMYHGIWSASFLKDLKIEG</sequence>
<dbReference type="Gene3D" id="3.30.1050.10">
    <property type="entry name" value="SCP2 sterol-binding domain"/>
    <property type="match status" value="1"/>
</dbReference>